<dbReference type="Gene3D" id="3.30.428.10">
    <property type="entry name" value="HIT-like"/>
    <property type="match status" value="1"/>
</dbReference>
<proteinExistence type="predicted"/>
<evidence type="ECO:0000313" key="3">
    <source>
        <dbReference type="EMBL" id="WUI83554.1"/>
    </source>
</evidence>
<dbReference type="PROSITE" id="PS51084">
    <property type="entry name" value="HIT_2"/>
    <property type="match status" value="1"/>
</dbReference>
<feature type="short sequence motif" description="Histidine triad motif" evidence="1">
    <location>
        <begin position="110"/>
        <end position="114"/>
    </location>
</feature>
<accession>A0ABZ1PHJ3</accession>
<organism evidence="3 4">
    <name type="scientific">Micromonospora zamorensis</name>
    <dbReference type="NCBI Taxonomy" id="709883"/>
    <lineage>
        <taxon>Bacteria</taxon>
        <taxon>Bacillati</taxon>
        <taxon>Actinomycetota</taxon>
        <taxon>Actinomycetes</taxon>
        <taxon>Micromonosporales</taxon>
        <taxon>Micromonosporaceae</taxon>
        <taxon>Micromonospora</taxon>
    </lineage>
</organism>
<gene>
    <name evidence="3" type="ORF">OG375_04065</name>
</gene>
<name>A0ABZ1PHJ3_9ACTN</name>
<dbReference type="RefSeq" id="WP_328372623.1">
    <property type="nucleotide sequence ID" value="NZ_CP107941.1"/>
</dbReference>
<keyword evidence="4" id="KW-1185">Reference proteome</keyword>
<dbReference type="EMBL" id="CP107941">
    <property type="protein sequence ID" value="WUI83554.1"/>
    <property type="molecule type" value="Genomic_DNA"/>
</dbReference>
<evidence type="ECO:0000256" key="1">
    <source>
        <dbReference type="PROSITE-ProRule" id="PRU00464"/>
    </source>
</evidence>
<dbReference type="InterPro" id="IPR011146">
    <property type="entry name" value="HIT-like"/>
</dbReference>
<evidence type="ECO:0000313" key="4">
    <source>
        <dbReference type="Proteomes" id="UP001346877"/>
    </source>
</evidence>
<protein>
    <recommendedName>
        <fullName evidence="2">HIT domain-containing protein</fullName>
    </recommendedName>
</protein>
<dbReference type="InterPro" id="IPR036265">
    <property type="entry name" value="HIT-like_sf"/>
</dbReference>
<reference evidence="3 4" key="1">
    <citation type="submission" date="2022-10" db="EMBL/GenBank/DDBJ databases">
        <title>The complete genomes of actinobacterial strains from the NBC collection.</title>
        <authorList>
            <person name="Joergensen T.S."/>
            <person name="Alvarez Arevalo M."/>
            <person name="Sterndorff E.B."/>
            <person name="Faurdal D."/>
            <person name="Vuksanovic O."/>
            <person name="Mourched A.-S."/>
            <person name="Charusanti P."/>
            <person name="Shaw S."/>
            <person name="Blin K."/>
            <person name="Weber T."/>
        </authorList>
    </citation>
    <scope>NUCLEOTIDE SEQUENCE [LARGE SCALE GENOMIC DNA]</scope>
    <source>
        <strain evidence="3 4">NBC_00396</strain>
    </source>
</reference>
<evidence type="ECO:0000259" key="2">
    <source>
        <dbReference type="PROSITE" id="PS51084"/>
    </source>
</evidence>
<dbReference type="SUPFAM" id="SSF54197">
    <property type="entry name" value="HIT-like"/>
    <property type="match status" value="1"/>
</dbReference>
<feature type="domain" description="HIT" evidence="2">
    <location>
        <begin position="19"/>
        <end position="125"/>
    </location>
</feature>
<dbReference type="Proteomes" id="UP001346877">
    <property type="component" value="Chromosome"/>
</dbReference>
<sequence>MPSPCDLCAAIDSTGCGGTLNQHLFAGQQHVVARTTTAAAVPTIGAFVPGYLLVVPTTHATSIGRLAQNERRGVHELTEFLADRLANLYGMPVLGFEYGLNAPGARRIEHGHLHLLPTTAGAPLRQFLRWHLPLTEATSMEHLPTESDRSYISVYEPGQPLAIYPVANDASPRIRLRELVAQFDPRVSPRAWDWERNPFSALIRTTVNDLAGSPAEQVMAGVRRR</sequence>